<dbReference type="EMBL" id="BAAAUV010000044">
    <property type="protein sequence ID" value="GAA3241217.1"/>
    <property type="molecule type" value="Genomic_DNA"/>
</dbReference>
<dbReference type="PANTHER" id="PTHR43392">
    <property type="entry name" value="AAA-TYPE ATPASE FAMILY PROTEIN / ANKYRIN REPEAT FAMILY PROTEIN"/>
    <property type="match status" value="1"/>
</dbReference>
<dbReference type="SUPFAM" id="SSF52540">
    <property type="entry name" value="P-loop containing nucleoside triphosphate hydrolases"/>
    <property type="match status" value="2"/>
</dbReference>
<feature type="compositionally biased region" description="Low complexity" evidence="1">
    <location>
        <begin position="593"/>
        <end position="604"/>
    </location>
</feature>
<feature type="compositionally biased region" description="Low complexity" evidence="1">
    <location>
        <begin position="721"/>
        <end position="733"/>
    </location>
</feature>
<organism evidence="3 4">
    <name type="scientific">Actinocorallia longicatena</name>
    <dbReference type="NCBI Taxonomy" id="111803"/>
    <lineage>
        <taxon>Bacteria</taxon>
        <taxon>Bacillati</taxon>
        <taxon>Actinomycetota</taxon>
        <taxon>Actinomycetes</taxon>
        <taxon>Streptosporangiales</taxon>
        <taxon>Thermomonosporaceae</taxon>
        <taxon>Actinocorallia</taxon>
    </lineage>
</organism>
<feature type="region of interest" description="Disordered" evidence="1">
    <location>
        <begin position="450"/>
        <end position="627"/>
    </location>
</feature>
<feature type="compositionally biased region" description="Pro residues" evidence="1">
    <location>
        <begin position="474"/>
        <end position="486"/>
    </location>
</feature>
<evidence type="ECO:0000256" key="1">
    <source>
        <dbReference type="SAM" id="MobiDB-lite"/>
    </source>
</evidence>
<dbReference type="InterPro" id="IPR027417">
    <property type="entry name" value="P-loop_NTPase"/>
</dbReference>
<dbReference type="InterPro" id="IPR003593">
    <property type="entry name" value="AAA+_ATPase"/>
</dbReference>
<dbReference type="Proteomes" id="UP001501237">
    <property type="component" value="Unassembled WGS sequence"/>
</dbReference>
<accession>A0ABP6QM00</accession>
<sequence length="1480" mass="155777">MAWAPGGSRQQGDAFATAERDVKALVGARSWAGQAAGQRQQAVAARVLALPDGSEWVFGAWARWYRKHAADTEWYLCPPPYATAVRGSARTAATSSPLPPHVVPVGPDFSAVTAADALPFVDVDLSRLTGPARAIVEAAAALSPAEYPRPEAPRWVQEFSPHVPVTVAVTWGVMLFCADAPVFDAALDDSLLALWNPYRVAPLPLIAGPRWLTPPTLEQLAGLYGERVRAGASGAASGILRTIWATASALREEKRFRPRADALLAILGGDGKNDERAAQQNDAALVTAWIGRCPGNLASSLRAETSAGEHLRHAFYDFAEALVPSAGAPGDVHFVEPRLIAASLLAADLSVIRQDVVGQVIAWLDPEVRYTIQAMIAQPGHPLRRRFWPAETHLPDQLRRATRDPAGLLASLYHLDLAWCRLGGGIPARPRGFPATIALLTELIGDRATGTTPLAPAAPNPVPAAPAWQQPVQPSQPAPDARPLPSPLTWGAHPQSPAAQSQPYGVPAGSQPWPGAPEAQPWAAQQDSDGPPVAAGQPWGAQTGPDGLPVPVQQPWGAQPGPEGQPAGQQWGAQQGGQPAGQQWGAQQGGPDAGQARDAQQPAAPEEEYGARRPAIQRGPTADELAQKAGKVFGRVFGRAKNAGGRLLGGGEPDPHSTGPLGFDQPDGPRQPPVPGPAGEATGERPRVAPAHGTQVMSETMVGNFLDYSPPAVENTGGGDPSAPSSAPAASAPKNGAPTVVRSGVTFVYGPEDDAAEFLDSLPVSATAGNATQIVTNTPSADQNATQPNALPQPGPFDRTLVQGVEQVQGVQPQAGPLDRTLVQGSQPQAGAHDRTLVQGVEQVQGAEQQGAVDAHATMLDQGEVAAALAEARGGRAIDPHATVQDSEALLEAVAEAKAGQVDQNATLLDQGALNAALAEARGAMPTAPDAKAGERPPRPDAHATMLDQGGAQGAGRVDPNATSLDSAAFQAAAAEARGRRADPHATMIDSSGGAPRTMLDQGGAAVAPKGPPAVSVLLVGGVHTGQRRLTRMIAQIVGDGGYRLSDAEDLRGLALERLATLFDPGGQTVLIERLDAAILEAADPKVFLRALRTIRGRAGTPMIATCDPRSFKRFVQDHPEVQEIFRVFRLPELRDVEQRSTLLGVLAQERRASLDGAAWAVAREDLGRLRGPGDLSGARLVEAYLDRACQRALGRGARDGLVVRAEDLTGVAESIEPALRPAGDVEGYLETLRDLLGIPEVKADVERLAEEADGPVNLLFEGPSGTGKTTVAGLVGGIFGALGLLPSGHLIQCRPVHLQGRDALETELKVAGMAQQADGGILLVQDADRLPQAVVSELFRGMREHPYMLIIAGTDLSRFLQANPDVAATFQRLTFVPPSDRELVRLFTGLAENKLYLVEEELRVELMARIARARDGEGFAYGRTIREWFEETVVRQARRLAGAPGADALTVARLTVRDLPESNLEIILGELHQTRRAEE</sequence>
<dbReference type="InterPro" id="IPR041627">
    <property type="entry name" value="AAA_lid_6"/>
</dbReference>
<feature type="compositionally biased region" description="Low complexity" evidence="1">
    <location>
        <begin position="553"/>
        <end position="573"/>
    </location>
</feature>
<dbReference type="Pfam" id="PF17866">
    <property type="entry name" value="AAA_lid_6"/>
    <property type="match status" value="1"/>
</dbReference>
<feature type="domain" description="AAA+ ATPase" evidence="2">
    <location>
        <begin position="1255"/>
        <end position="1381"/>
    </location>
</feature>
<evidence type="ECO:0000313" key="3">
    <source>
        <dbReference type="EMBL" id="GAA3241217.1"/>
    </source>
</evidence>
<feature type="region of interest" description="Disordered" evidence="1">
    <location>
        <begin position="707"/>
        <end position="737"/>
    </location>
</feature>
<reference evidence="4" key="1">
    <citation type="journal article" date="2019" name="Int. J. Syst. Evol. Microbiol.">
        <title>The Global Catalogue of Microorganisms (GCM) 10K type strain sequencing project: providing services to taxonomists for standard genome sequencing and annotation.</title>
        <authorList>
            <consortium name="The Broad Institute Genomics Platform"/>
            <consortium name="The Broad Institute Genome Sequencing Center for Infectious Disease"/>
            <person name="Wu L."/>
            <person name="Ma J."/>
        </authorList>
    </citation>
    <scope>NUCLEOTIDE SEQUENCE [LARGE SCALE GENOMIC DNA]</scope>
    <source>
        <strain evidence="4">JCM 9377</strain>
    </source>
</reference>
<feature type="compositionally biased region" description="Basic and acidic residues" evidence="1">
    <location>
        <begin position="932"/>
        <end position="942"/>
    </location>
</feature>
<evidence type="ECO:0000313" key="4">
    <source>
        <dbReference type="Proteomes" id="UP001501237"/>
    </source>
</evidence>
<dbReference type="SMART" id="SM00382">
    <property type="entry name" value="AAA"/>
    <property type="match status" value="1"/>
</dbReference>
<protein>
    <recommendedName>
        <fullName evidence="2">AAA+ ATPase domain-containing protein</fullName>
    </recommendedName>
</protein>
<gene>
    <name evidence="3" type="ORF">GCM10010468_78380</name>
</gene>
<comment type="caution">
    <text evidence="3">The sequence shown here is derived from an EMBL/GenBank/DDBJ whole genome shotgun (WGS) entry which is preliminary data.</text>
</comment>
<dbReference type="Gene3D" id="1.10.8.60">
    <property type="match status" value="1"/>
</dbReference>
<name>A0ABP6QM00_9ACTN</name>
<proteinExistence type="predicted"/>
<evidence type="ECO:0000259" key="2">
    <source>
        <dbReference type="SMART" id="SM00382"/>
    </source>
</evidence>
<dbReference type="InterPro" id="IPR050773">
    <property type="entry name" value="CbxX/CfxQ_RuBisCO_ESX"/>
</dbReference>
<dbReference type="RefSeq" id="WP_344839265.1">
    <property type="nucleotide sequence ID" value="NZ_BAAAUV010000044.1"/>
</dbReference>
<dbReference type="Gene3D" id="3.40.50.300">
    <property type="entry name" value="P-loop containing nucleotide triphosphate hydrolases"/>
    <property type="match status" value="1"/>
</dbReference>
<feature type="region of interest" description="Disordered" evidence="1">
    <location>
        <begin position="926"/>
        <end position="962"/>
    </location>
</feature>
<feature type="region of interest" description="Disordered" evidence="1">
    <location>
        <begin position="642"/>
        <end position="692"/>
    </location>
</feature>
<keyword evidence="4" id="KW-1185">Reference proteome</keyword>
<dbReference type="PANTHER" id="PTHR43392:SF2">
    <property type="entry name" value="AAA-TYPE ATPASE FAMILY PROTEIN _ ANKYRIN REPEAT FAMILY PROTEIN"/>
    <property type="match status" value="1"/>
</dbReference>